<organism evidence="10 11">
    <name type="scientific">Spirosoma telluris</name>
    <dbReference type="NCBI Taxonomy" id="2183553"/>
    <lineage>
        <taxon>Bacteria</taxon>
        <taxon>Pseudomonadati</taxon>
        <taxon>Bacteroidota</taxon>
        <taxon>Cytophagia</taxon>
        <taxon>Cytophagales</taxon>
        <taxon>Cytophagaceae</taxon>
        <taxon>Spirosoma</taxon>
    </lineage>
</organism>
<dbReference type="PROSITE" id="PS51007">
    <property type="entry name" value="CYTC"/>
    <property type="match status" value="1"/>
</dbReference>
<keyword evidence="6" id="KW-0560">Oxidoreductase</keyword>
<dbReference type="InterPro" id="IPR011047">
    <property type="entry name" value="Quinoprotein_ADH-like_sf"/>
</dbReference>
<evidence type="ECO:0000256" key="3">
    <source>
        <dbReference type="ARBA" id="ARBA00022617"/>
    </source>
</evidence>
<keyword evidence="5" id="KW-0732">Signal</keyword>
<dbReference type="GO" id="GO:0046872">
    <property type="term" value="F:metal ion binding"/>
    <property type="evidence" value="ECO:0007669"/>
    <property type="project" value="UniProtKB-KW"/>
</dbReference>
<dbReference type="OrthoDB" id="7012117at2"/>
<evidence type="ECO:0000256" key="2">
    <source>
        <dbReference type="ARBA" id="ARBA00008156"/>
    </source>
</evidence>
<evidence type="ECO:0000256" key="8">
    <source>
        <dbReference type="PROSITE-ProRule" id="PRU00433"/>
    </source>
</evidence>
<feature type="domain" description="Cytochrome c" evidence="9">
    <location>
        <begin position="43"/>
        <end position="147"/>
    </location>
</feature>
<dbReference type="InterPro" id="IPR036909">
    <property type="entry name" value="Cyt_c-like_dom_sf"/>
</dbReference>
<dbReference type="GO" id="GO:0020037">
    <property type="term" value="F:heme binding"/>
    <property type="evidence" value="ECO:0007669"/>
    <property type="project" value="InterPro"/>
</dbReference>
<evidence type="ECO:0000313" key="10">
    <source>
        <dbReference type="EMBL" id="RAI76861.1"/>
    </source>
</evidence>
<dbReference type="SMART" id="SM00564">
    <property type="entry name" value="PQQ"/>
    <property type="match status" value="2"/>
</dbReference>
<dbReference type="SUPFAM" id="SSF50998">
    <property type="entry name" value="Quinoprotein alcohol dehydrogenase-like"/>
    <property type="match status" value="1"/>
</dbReference>
<comment type="cofactor">
    <cofactor evidence="1">
        <name>pyrroloquinoline quinone</name>
        <dbReference type="ChEBI" id="CHEBI:58442"/>
    </cofactor>
</comment>
<sequence length="370" mass="40889">MKNLSVLVCLVAINLLFCSYLKAQQLSTKKAGLTTHAGIFTKKQVELGSALFITHCAACHGRDLRGTEGGNALIGDRFIAKWKDKSVGQLFDLTKSTMPKTNPHSLDNVAYSSLLAFILNSNGFPDGDVALSSKKEALAVMLIGNPPPSSRVSMQFKPATYNTKPTTIEADWRQHRGDYASSNYSPLDQINKENAKNLKIAWRWKTDNFGASPEFYFKSTPLMVNGVLYTTAGLSRTVAAIDAENGETLWTFRFDEKERKTYVPRQNSGRGVAYWASPEKGKDRIIYITPSFQLVALDAKTGHLVPDFGDNGVVDLKKGLDQPIDPLTATIGSTSPPLLSMMSSSWEPLFPWGWPLFLKSRFGETSWAMM</sequence>
<dbReference type="AlphaFoldDB" id="A0A327NN44"/>
<comment type="similarity">
    <text evidence="2">Belongs to the bacterial PQQ dehydrogenase family.</text>
</comment>
<evidence type="ECO:0000256" key="1">
    <source>
        <dbReference type="ARBA" id="ARBA00001931"/>
    </source>
</evidence>
<accession>A0A327NN44</accession>
<protein>
    <recommendedName>
        <fullName evidence="9">Cytochrome c domain-containing protein</fullName>
    </recommendedName>
</protein>
<evidence type="ECO:0000256" key="5">
    <source>
        <dbReference type="ARBA" id="ARBA00022729"/>
    </source>
</evidence>
<dbReference type="Gene3D" id="1.10.760.10">
    <property type="entry name" value="Cytochrome c-like domain"/>
    <property type="match status" value="1"/>
</dbReference>
<keyword evidence="7 8" id="KW-0408">Iron</keyword>
<dbReference type="EMBL" id="QLII01000001">
    <property type="protein sequence ID" value="RAI76861.1"/>
    <property type="molecule type" value="Genomic_DNA"/>
</dbReference>
<dbReference type="PANTHER" id="PTHR32303">
    <property type="entry name" value="QUINOPROTEIN ALCOHOL DEHYDROGENASE (CYTOCHROME C)"/>
    <property type="match status" value="1"/>
</dbReference>
<dbReference type="RefSeq" id="WP_111346930.1">
    <property type="nucleotide sequence ID" value="NZ_QLII01000001.1"/>
</dbReference>
<evidence type="ECO:0000259" key="9">
    <source>
        <dbReference type="PROSITE" id="PS51007"/>
    </source>
</evidence>
<comment type="caution">
    <text evidence="10">The sequence shown here is derived from an EMBL/GenBank/DDBJ whole genome shotgun (WGS) entry which is preliminary data.</text>
</comment>
<reference evidence="10 11" key="1">
    <citation type="submission" date="2018-06" db="EMBL/GenBank/DDBJ databases">
        <title>Spirosoma sp. HMF3257 Genome sequencing and assembly.</title>
        <authorList>
            <person name="Kang H."/>
            <person name="Cha I."/>
            <person name="Kim H."/>
            <person name="Kang J."/>
            <person name="Joh K."/>
        </authorList>
    </citation>
    <scope>NUCLEOTIDE SEQUENCE [LARGE SCALE GENOMIC DNA]</scope>
    <source>
        <strain evidence="10 11">HMF3257</strain>
    </source>
</reference>
<dbReference type="InterPro" id="IPR009056">
    <property type="entry name" value="Cyt_c-like_dom"/>
</dbReference>
<dbReference type="InterPro" id="IPR002372">
    <property type="entry name" value="PQQ_rpt_dom"/>
</dbReference>
<dbReference type="GO" id="GO:0009055">
    <property type="term" value="F:electron transfer activity"/>
    <property type="evidence" value="ECO:0007669"/>
    <property type="project" value="InterPro"/>
</dbReference>
<evidence type="ECO:0000256" key="4">
    <source>
        <dbReference type="ARBA" id="ARBA00022723"/>
    </source>
</evidence>
<keyword evidence="3 8" id="KW-0349">Heme</keyword>
<dbReference type="GO" id="GO:0016491">
    <property type="term" value="F:oxidoreductase activity"/>
    <property type="evidence" value="ECO:0007669"/>
    <property type="project" value="UniProtKB-KW"/>
</dbReference>
<dbReference type="Gene3D" id="2.140.10.10">
    <property type="entry name" value="Quinoprotein alcohol dehydrogenase-like superfamily"/>
    <property type="match status" value="1"/>
</dbReference>
<evidence type="ECO:0000313" key="11">
    <source>
        <dbReference type="Proteomes" id="UP000249016"/>
    </source>
</evidence>
<dbReference type="InterPro" id="IPR018391">
    <property type="entry name" value="PQQ_b-propeller_rpt"/>
</dbReference>
<keyword evidence="4 8" id="KW-0479">Metal-binding</keyword>
<name>A0A327NN44_9BACT</name>
<gene>
    <name evidence="10" type="ORF">HMF3257_26680</name>
</gene>
<evidence type="ECO:0000256" key="7">
    <source>
        <dbReference type="ARBA" id="ARBA00023004"/>
    </source>
</evidence>
<dbReference type="Pfam" id="PF01011">
    <property type="entry name" value="PQQ"/>
    <property type="match status" value="1"/>
</dbReference>
<evidence type="ECO:0000256" key="6">
    <source>
        <dbReference type="ARBA" id="ARBA00023002"/>
    </source>
</evidence>
<dbReference type="SUPFAM" id="SSF46626">
    <property type="entry name" value="Cytochrome c"/>
    <property type="match status" value="1"/>
</dbReference>
<keyword evidence="11" id="KW-1185">Reference proteome</keyword>
<proteinExistence type="inferred from homology"/>
<dbReference type="Proteomes" id="UP000249016">
    <property type="component" value="Unassembled WGS sequence"/>
</dbReference>